<reference evidence="1" key="1">
    <citation type="submission" date="2023-04" db="EMBL/GenBank/DDBJ databases">
        <authorList>
            <consortium name="ELIXIR-Norway"/>
        </authorList>
    </citation>
    <scope>NUCLEOTIDE SEQUENCE [LARGE SCALE GENOMIC DNA]</scope>
</reference>
<keyword evidence="2" id="KW-1185">Reference proteome</keyword>
<accession>A0ABN9A0N3</accession>
<organism evidence="1 2">
    <name type="scientific">Rangifer tarandus platyrhynchus</name>
    <name type="common">Svalbard reindeer</name>
    <dbReference type="NCBI Taxonomy" id="3082113"/>
    <lineage>
        <taxon>Eukaryota</taxon>
        <taxon>Metazoa</taxon>
        <taxon>Chordata</taxon>
        <taxon>Craniata</taxon>
        <taxon>Vertebrata</taxon>
        <taxon>Euteleostomi</taxon>
        <taxon>Mammalia</taxon>
        <taxon>Eutheria</taxon>
        <taxon>Laurasiatheria</taxon>
        <taxon>Artiodactyla</taxon>
        <taxon>Ruminantia</taxon>
        <taxon>Pecora</taxon>
        <taxon>Cervidae</taxon>
        <taxon>Odocoileinae</taxon>
        <taxon>Rangifer</taxon>
    </lineage>
</organism>
<sequence>MRARRCVCGGGIIKDWSDQLHSLPSAYPRTWSELCLIVTPLLLAYALKSCLHGTQGGGKSSYGNTDEKRAELKYFPQTESLLMTPGLPHPWPVSLLVDQVNSYTLQEFLSVANC</sequence>
<dbReference type="EMBL" id="OX459945">
    <property type="protein sequence ID" value="CAI9179807.1"/>
    <property type="molecule type" value="Genomic_DNA"/>
</dbReference>
<evidence type="ECO:0000313" key="2">
    <source>
        <dbReference type="Proteomes" id="UP001176941"/>
    </source>
</evidence>
<proteinExistence type="predicted"/>
<gene>
    <name evidence="1" type="ORF">MRATA1EN1_LOCUS28769</name>
</gene>
<protein>
    <submittedName>
        <fullName evidence="1">Uncharacterized protein</fullName>
    </submittedName>
</protein>
<name>A0ABN9A0N3_RANTA</name>
<dbReference type="Proteomes" id="UP001176941">
    <property type="component" value="Chromosome 9"/>
</dbReference>
<evidence type="ECO:0000313" key="1">
    <source>
        <dbReference type="EMBL" id="CAI9179807.1"/>
    </source>
</evidence>